<dbReference type="STRING" id="582672.SAMN05216360_11714"/>
<dbReference type="Proteomes" id="UP000198704">
    <property type="component" value="Unassembled WGS sequence"/>
</dbReference>
<evidence type="ECO:0000313" key="2">
    <source>
        <dbReference type="Proteomes" id="UP000198704"/>
    </source>
</evidence>
<reference evidence="2" key="1">
    <citation type="submission" date="2016-10" db="EMBL/GenBank/DDBJ databases">
        <authorList>
            <person name="Varghese N."/>
            <person name="Submissions S."/>
        </authorList>
    </citation>
    <scope>NUCLEOTIDE SEQUENCE [LARGE SCALE GENOMIC DNA]</scope>
    <source>
        <strain evidence="2">BL47</strain>
    </source>
</reference>
<accession>A0A1H0HTZ9</accession>
<protein>
    <submittedName>
        <fullName evidence="1">Uncharacterized protein</fullName>
    </submittedName>
</protein>
<sequence>MGLETEFFGSMRDQVGQFIGAQVYAHERGGRWDAERNLSLAATLLGGTDNLIRYVAAARAVHLAVYESASRSLFATPTPRFDRWAKDGDPEPGMTALKADMNSITTRAAFQIPLNVGRHILNGSGYGLPFTPHAEAIVSVDTEALAAIAVSRAEAIQALIGSDAPLRNRLASKLSRPQDEASQPTDDGDVALTFAAWLPSLCLAYQQILTPAWFSQRVIDELYIAPLKAKGDW</sequence>
<gene>
    <name evidence="1" type="ORF">SAMN05216360_11714</name>
</gene>
<organism evidence="1 2">
    <name type="scientific">Methylobacterium phyllostachyos</name>
    <dbReference type="NCBI Taxonomy" id="582672"/>
    <lineage>
        <taxon>Bacteria</taxon>
        <taxon>Pseudomonadati</taxon>
        <taxon>Pseudomonadota</taxon>
        <taxon>Alphaproteobacteria</taxon>
        <taxon>Hyphomicrobiales</taxon>
        <taxon>Methylobacteriaceae</taxon>
        <taxon>Methylobacterium</taxon>
    </lineage>
</organism>
<name>A0A1H0HTZ9_9HYPH</name>
<evidence type="ECO:0000313" key="1">
    <source>
        <dbReference type="EMBL" id="SDO22613.1"/>
    </source>
</evidence>
<dbReference type="EMBL" id="FNHS01000017">
    <property type="protein sequence ID" value="SDO22613.1"/>
    <property type="molecule type" value="Genomic_DNA"/>
</dbReference>
<keyword evidence="2" id="KW-1185">Reference proteome</keyword>
<proteinExistence type="predicted"/>
<dbReference type="AlphaFoldDB" id="A0A1H0HTZ9"/>